<dbReference type="InterPro" id="IPR010017">
    <property type="entry name" value="CmoB"/>
</dbReference>
<dbReference type="NCBIfam" id="TIGR00452">
    <property type="entry name" value="tRNA 5-methoxyuridine(34)/uridine 5-oxyacetic acid(34) synthase CmoB"/>
    <property type="match status" value="1"/>
</dbReference>
<dbReference type="HAMAP" id="MF_01590">
    <property type="entry name" value="tRNA_carboxymethyltr_CmoB"/>
    <property type="match status" value="1"/>
</dbReference>
<dbReference type="InterPro" id="IPR029063">
    <property type="entry name" value="SAM-dependent_MTases_sf"/>
</dbReference>
<dbReference type="OrthoDB" id="9791837at2"/>
<proteinExistence type="inferred from homology"/>
<dbReference type="SUPFAM" id="SSF53335">
    <property type="entry name" value="S-adenosyl-L-methionine-dependent methyltransferases"/>
    <property type="match status" value="1"/>
</dbReference>
<evidence type="ECO:0000256" key="2">
    <source>
        <dbReference type="ARBA" id="ARBA00022694"/>
    </source>
</evidence>
<keyword evidence="2" id="KW-0819">tRNA processing</keyword>
<dbReference type="CDD" id="cd02440">
    <property type="entry name" value="AdoMet_MTases"/>
    <property type="match status" value="1"/>
</dbReference>
<dbReference type="GO" id="GO:0016765">
    <property type="term" value="F:transferase activity, transferring alkyl or aryl (other than methyl) groups"/>
    <property type="evidence" value="ECO:0007669"/>
    <property type="project" value="InterPro"/>
</dbReference>
<dbReference type="EMBL" id="AP019860">
    <property type="protein sequence ID" value="BBM88117.1"/>
    <property type="molecule type" value="Genomic_DNA"/>
</dbReference>
<dbReference type="GO" id="GO:0008168">
    <property type="term" value="F:methyltransferase activity"/>
    <property type="evidence" value="ECO:0007669"/>
    <property type="project" value="UniProtKB-KW"/>
</dbReference>
<dbReference type="KEGG" id="uam:UABAM_06533"/>
<protein>
    <submittedName>
        <fullName evidence="3">tRNA U34 carboxymethyltransferase</fullName>
    </submittedName>
</protein>
<dbReference type="Pfam" id="PF08003">
    <property type="entry name" value="Methyltransf_9"/>
    <property type="match status" value="1"/>
</dbReference>
<evidence type="ECO:0000313" key="4">
    <source>
        <dbReference type="Proteomes" id="UP000326354"/>
    </source>
</evidence>
<reference evidence="3 4" key="1">
    <citation type="submission" date="2019-08" db="EMBL/GenBank/DDBJ databases">
        <title>Complete genome sequence of Candidatus Uab amorphum.</title>
        <authorList>
            <person name="Shiratori T."/>
            <person name="Suzuki S."/>
            <person name="Kakizawa Y."/>
            <person name="Ishida K."/>
        </authorList>
    </citation>
    <scope>NUCLEOTIDE SEQUENCE [LARGE SCALE GENOMIC DNA]</scope>
    <source>
        <strain evidence="3 4">SRT547</strain>
    </source>
</reference>
<evidence type="ECO:0000313" key="3">
    <source>
        <dbReference type="EMBL" id="BBM88117.1"/>
    </source>
</evidence>
<dbReference type="GO" id="GO:0032259">
    <property type="term" value="P:methylation"/>
    <property type="evidence" value="ECO:0007669"/>
    <property type="project" value="UniProtKB-KW"/>
</dbReference>
<keyword evidence="4" id="KW-1185">Reference proteome</keyword>
<dbReference type="PANTHER" id="PTHR43464:SF95">
    <property type="entry name" value="TRNA U34 CARBOXYMETHYLTRANSFERASE"/>
    <property type="match status" value="1"/>
</dbReference>
<accession>A0A5S9F6P6</accession>
<dbReference type="PANTHER" id="PTHR43464">
    <property type="entry name" value="METHYLTRANSFERASE"/>
    <property type="match status" value="1"/>
</dbReference>
<dbReference type="Gene3D" id="3.40.50.150">
    <property type="entry name" value="Vaccinia Virus protein VP39"/>
    <property type="match status" value="1"/>
</dbReference>
<dbReference type="InterPro" id="IPR027555">
    <property type="entry name" value="Mo5U34_MeTrfas-like"/>
</dbReference>
<sequence length="319" mass="37043">MLNYQNLYDTLNDDDRLQNWLSHLPQTVNRALDPSQNSNIIKWRSALEKLPDVNITSVDLKDSVTIDGNFTDTEFLRELLSQFHPWRKGPFSLFQTHIDTEWRSDWKWDRIKNAISLKQKTILDVGCGNGYHCWRMAGSGANLVVGIDPLPLYIMQYQIFAKYLPQVPAYVLPLKIEDVPMDLRAFDSVFSMGVLYHRRSPIDHLYHLKSCLKHHGQLILETLVIDGENGQTLLPEKRYAKMRNVWFIPSCLTLEAWLKRCGFIDIELVDVSTTSLHEQRATKWMTFESLRDFLDPQDTSKTIEGYPAPKRAIFIATKK</sequence>
<evidence type="ECO:0000256" key="1">
    <source>
        <dbReference type="ARBA" id="ARBA00022679"/>
    </source>
</evidence>
<dbReference type="NCBIfam" id="NF011650">
    <property type="entry name" value="PRK15068.1"/>
    <property type="match status" value="1"/>
</dbReference>
<dbReference type="RefSeq" id="WP_151972312.1">
    <property type="nucleotide sequence ID" value="NZ_AP019860.1"/>
</dbReference>
<organism evidence="3 4">
    <name type="scientific">Uabimicrobium amorphum</name>
    <dbReference type="NCBI Taxonomy" id="2596890"/>
    <lineage>
        <taxon>Bacteria</taxon>
        <taxon>Pseudomonadati</taxon>
        <taxon>Planctomycetota</taxon>
        <taxon>Candidatus Uabimicrobiia</taxon>
        <taxon>Candidatus Uabimicrobiales</taxon>
        <taxon>Candidatus Uabimicrobiaceae</taxon>
        <taxon>Candidatus Uabimicrobium</taxon>
    </lineage>
</organism>
<name>A0A5S9F6P6_UABAM</name>
<keyword evidence="1 3" id="KW-0808">Transferase</keyword>
<dbReference type="Proteomes" id="UP000326354">
    <property type="component" value="Chromosome"/>
</dbReference>
<keyword evidence="3" id="KW-0489">Methyltransferase</keyword>
<dbReference type="AlphaFoldDB" id="A0A5S9F6P6"/>
<gene>
    <name evidence="3" type="ORF">UABAM_06533</name>
</gene>
<dbReference type="GO" id="GO:0002098">
    <property type="term" value="P:tRNA wobble uridine modification"/>
    <property type="evidence" value="ECO:0007669"/>
    <property type="project" value="InterPro"/>
</dbReference>